<name>A0A8J3H342_9RHOB</name>
<dbReference type="AlphaFoldDB" id="A0A8J3H342"/>
<dbReference type="EMBL" id="BNCJ01000027">
    <property type="protein sequence ID" value="GHF71236.1"/>
    <property type="molecule type" value="Genomic_DNA"/>
</dbReference>
<evidence type="ECO:0000256" key="1">
    <source>
        <dbReference type="SAM" id="MobiDB-lite"/>
    </source>
</evidence>
<accession>A0A8J3H342</accession>
<keyword evidence="3" id="KW-1185">Reference proteome</keyword>
<evidence type="ECO:0000313" key="2">
    <source>
        <dbReference type="EMBL" id="GHF71236.1"/>
    </source>
</evidence>
<dbReference type="Proteomes" id="UP000626220">
    <property type="component" value="Unassembled WGS sequence"/>
</dbReference>
<organism evidence="2 3">
    <name type="scientific">Seohaeicola zhoushanensis</name>
    <dbReference type="NCBI Taxonomy" id="1569283"/>
    <lineage>
        <taxon>Bacteria</taxon>
        <taxon>Pseudomonadati</taxon>
        <taxon>Pseudomonadota</taxon>
        <taxon>Alphaproteobacteria</taxon>
        <taxon>Rhodobacterales</taxon>
        <taxon>Roseobacteraceae</taxon>
        <taxon>Seohaeicola</taxon>
    </lineage>
</organism>
<evidence type="ECO:0000313" key="3">
    <source>
        <dbReference type="Proteomes" id="UP000626220"/>
    </source>
</evidence>
<comment type="caution">
    <text evidence="2">The sequence shown here is derived from an EMBL/GenBank/DDBJ whole genome shotgun (WGS) entry which is preliminary data.</text>
</comment>
<gene>
    <name evidence="2" type="ORF">GCM10017056_47690</name>
</gene>
<dbReference type="RefSeq" id="WP_189682644.1">
    <property type="nucleotide sequence ID" value="NZ_BNCJ01000027.1"/>
</dbReference>
<sequence>MALTPTVVFRGSPPSDTHQPDPLEVVELLDGMQDSISLGQPPFASVAAMKAAANLVVGQFVETAGYERPGDHGDARYQIVAAATGTDDGGSYIDLPGSSLQAKLLHGALIRAEQFGVVLDVDGHAQERSAQWNAAFAYAASVGDTYTGDDAEASEVIETGGYEFECLTDFLAKDMLSMTNGSTAARAMTIKWAGTVIAVAGGGLEAHTHERPIPLVHMRLRDCVVHWPRLECEMLCAGIKCKQDLANQHFGLRLKGYHRYGLWPVQNNDSTWFDYIIKQFIRDPLWVRNGVDTTDWDEWNGDAVVITTKDRRFIGGQVGWGGPCVRILDSMPTNTAQRIPGQNCYWCGLSAAQGYVDGDNGGGDDVFSDIHMMQGLSNTAFLDEGIAPRYGVYADYDLTSGQMVFRKVDSPIGILSFCKVGNLSKFHQIDNDQCIHLLFGAQIECEGELPGSQAEPLSLSTDTGTLLDPRIRVFASRGSAGAQRYPFMSSMKHQRQMTIAFYDNPAEIYWNGSALVEASTSWNGDFDEWNRLNRASGSYAGQVQYRGRRATAGAWSPTVSAAGDYWVIHAAVTVNPGGVAAADGQILYALTAAPASAGDWLVVNANSAPVRQTSRFATNVQQSTMNLYTGAKVADRPQVTEVSVTDEFLHRMMAGGAQVDMTVDGASAEFRIEGPSFRFDAGAGATDLHLGANANGISVESGVWYLKAGGVRQWRSTTDGHFRPEVDNAQNLGAASYRIARLFAKQIDLGLGSVQILTGAGSPEGAISAVVGSLYLRDNGGVGTSLYLKTTGSGNTGWVAIGAQYVTGSWTPVLSDAEAGGNLATLGVAEGRYTRHGNIVEFQFAVQSINTAGMTGGNELHIQGLPFTVDNLNSNGGPGTAWMSNVIFTELPVLVPKGGTSALRLRESVSGGASTTVAVSQLTSGTASIWGRGSYRTA</sequence>
<reference evidence="2" key="1">
    <citation type="journal article" date="2014" name="Int. J. Syst. Evol. Microbiol.">
        <title>Complete genome sequence of Corynebacterium casei LMG S-19264T (=DSM 44701T), isolated from a smear-ripened cheese.</title>
        <authorList>
            <consortium name="US DOE Joint Genome Institute (JGI-PGF)"/>
            <person name="Walter F."/>
            <person name="Albersmeier A."/>
            <person name="Kalinowski J."/>
            <person name="Ruckert C."/>
        </authorList>
    </citation>
    <scope>NUCLEOTIDE SEQUENCE</scope>
    <source>
        <strain evidence="2">KCTC 42650</strain>
    </source>
</reference>
<protein>
    <submittedName>
        <fullName evidence="2">Uncharacterized protein</fullName>
    </submittedName>
</protein>
<proteinExistence type="predicted"/>
<reference evidence="2" key="2">
    <citation type="submission" date="2020-09" db="EMBL/GenBank/DDBJ databases">
        <authorList>
            <person name="Sun Q."/>
            <person name="Kim S."/>
        </authorList>
    </citation>
    <scope>NUCLEOTIDE SEQUENCE</scope>
    <source>
        <strain evidence="2">KCTC 42650</strain>
    </source>
</reference>
<feature type="region of interest" description="Disordered" evidence="1">
    <location>
        <begin position="1"/>
        <end position="20"/>
    </location>
</feature>